<reference evidence="1 2" key="1">
    <citation type="journal article" date="2017" name="Front. Genet.">
        <title>Draft sequencing of the heterozygous diploid genome of Satsuma (Citrus unshiu Marc.) using a hybrid assembly approach.</title>
        <authorList>
            <person name="Shimizu T."/>
            <person name="Tanizawa Y."/>
            <person name="Mochizuki T."/>
            <person name="Nagasaki H."/>
            <person name="Yoshioka T."/>
            <person name="Toyoda A."/>
            <person name="Fujiyama A."/>
            <person name="Kaminuma E."/>
            <person name="Nakamura Y."/>
        </authorList>
    </citation>
    <scope>NUCLEOTIDE SEQUENCE [LARGE SCALE GENOMIC DNA]</scope>
    <source>
        <strain evidence="2">cv. Miyagawa wase</strain>
    </source>
</reference>
<comment type="caution">
    <text evidence="1">The sequence shown here is derived from an EMBL/GenBank/DDBJ whole genome shotgun (WGS) entry which is preliminary data.</text>
</comment>
<dbReference type="Proteomes" id="UP000236630">
    <property type="component" value="Unassembled WGS sequence"/>
</dbReference>
<accession>A0A2H5QPI9</accession>
<name>A0A2H5QPI9_CITUN</name>
<dbReference type="EMBL" id="BDQV01000588">
    <property type="protein sequence ID" value="GAY66547.1"/>
    <property type="molecule type" value="Genomic_DNA"/>
</dbReference>
<dbReference type="AlphaFoldDB" id="A0A2H5QPI9"/>
<evidence type="ECO:0000313" key="1">
    <source>
        <dbReference type="EMBL" id="GAY66547.1"/>
    </source>
</evidence>
<evidence type="ECO:0000313" key="2">
    <source>
        <dbReference type="Proteomes" id="UP000236630"/>
    </source>
</evidence>
<keyword evidence="2" id="KW-1185">Reference proteome</keyword>
<sequence length="77" mass="8770">MVISFLHSNRSMKHNIPFIFSNALIKSLAHEQETMTLNPDTPIPEMTDSRRLIYMDIEAVVGGKMVNVAHVIPEQYT</sequence>
<proteinExistence type="predicted"/>
<organism evidence="1 2">
    <name type="scientific">Citrus unshiu</name>
    <name type="common">Satsuma mandarin</name>
    <name type="synonym">Citrus nobilis var. unshiu</name>
    <dbReference type="NCBI Taxonomy" id="55188"/>
    <lineage>
        <taxon>Eukaryota</taxon>
        <taxon>Viridiplantae</taxon>
        <taxon>Streptophyta</taxon>
        <taxon>Embryophyta</taxon>
        <taxon>Tracheophyta</taxon>
        <taxon>Spermatophyta</taxon>
        <taxon>Magnoliopsida</taxon>
        <taxon>eudicotyledons</taxon>
        <taxon>Gunneridae</taxon>
        <taxon>Pentapetalae</taxon>
        <taxon>rosids</taxon>
        <taxon>malvids</taxon>
        <taxon>Sapindales</taxon>
        <taxon>Rutaceae</taxon>
        <taxon>Aurantioideae</taxon>
        <taxon>Citrus</taxon>
    </lineage>
</organism>
<gene>
    <name evidence="1" type="ORF">CUMW_249560</name>
</gene>
<protein>
    <submittedName>
        <fullName evidence="1">Uncharacterized protein</fullName>
    </submittedName>
</protein>